<dbReference type="Proteomes" id="UP000566819">
    <property type="component" value="Unassembled WGS sequence"/>
</dbReference>
<gene>
    <name evidence="1" type="ORF">G7Y89_g14711</name>
</gene>
<keyword evidence="2" id="KW-1185">Reference proteome</keyword>
<evidence type="ECO:0000313" key="1">
    <source>
        <dbReference type="EMBL" id="KAF4620110.1"/>
    </source>
</evidence>
<comment type="caution">
    <text evidence="1">The sequence shown here is derived from an EMBL/GenBank/DDBJ whole genome shotgun (WGS) entry which is preliminary data.</text>
</comment>
<reference evidence="1 2" key="1">
    <citation type="submission" date="2020-03" db="EMBL/GenBank/DDBJ databases">
        <title>Draft Genome Sequence of Cudoniella acicularis.</title>
        <authorList>
            <person name="Buettner E."/>
            <person name="Kellner H."/>
        </authorList>
    </citation>
    <scope>NUCLEOTIDE SEQUENCE [LARGE SCALE GENOMIC DNA]</scope>
    <source>
        <strain evidence="1 2">DSM 108380</strain>
    </source>
</reference>
<evidence type="ECO:0000313" key="2">
    <source>
        <dbReference type="Proteomes" id="UP000566819"/>
    </source>
</evidence>
<proteinExistence type="predicted"/>
<organism evidence="1 2">
    <name type="scientific">Cudoniella acicularis</name>
    <dbReference type="NCBI Taxonomy" id="354080"/>
    <lineage>
        <taxon>Eukaryota</taxon>
        <taxon>Fungi</taxon>
        <taxon>Dikarya</taxon>
        <taxon>Ascomycota</taxon>
        <taxon>Pezizomycotina</taxon>
        <taxon>Leotiomycetes</taxon>
        <taxon>Helotiales</taxon>
        <taxon>Tricladiaceae</taxon>
        <taxon>Cudoniella</taxon>
    </lineage>
</organism>
<dbReference type="EMBL" id="JAAMPI010002021">
    <property type="protein sequence ID" value="KAF4620110.1"/>
    <property type="molecule type" value="Genomic_DNA"/>
</dbReference>
<dbReference type="OrthoDB" id="3485163at2759"/>
<accession>A0A8H4R0P4</accession>
<protein>
    <submittedName>
        <fullName evidence="1">Uncharacterized protein</fullName>
    </submittedName>
</protein>
<sequence length="221" mass="24594">MVSLYYNRTRFKLTYSDIIRRGLSKTFGKCKKIWLLFPGTPNLDIYIASTGFGNRLARIGSKLRGGIIVETDSSHELEFPADTLHAVFTTVGGFLAGINYSTAECLPAMSRILKAHLPIFHTSLVTISEDTQSYIDALSSTPQIELPAVLFGALQSWVELRPAIQELLDSGKATPSFRLKMQEFTERLETFGRNTRSALVCGYGEYVDNIGKHVTGEHKIL</sequence>
<name>A0A8H4R0P4_9HELO</name>
<dbReference type="AlphaFoldDB" id="A0A8H4R0P4"/>